<reference evidence="2" key="2">
    <citation type="journal article" date="2020" name="Front. Microbiol.">
        <title>Genetic Variants of the DSF Quorum Sensing System in Stenotrophomonas maltophilia Influence Virulence and Resistance Phenotypes Among Genotypically Diverse Clinical Isolates.</title>
        <authorList>
            <person name="Yero D."/>
            <person name="Huedo P."/>
            <person name="Conchillo-Sole O."/>
            <person name="Martinez-Servat S."/>
            <person name="Mamat U."/>
            <person name="Coves X."/>
            <person name="Llanas F."/>
            <person name="Roca I."/>
            <person name="Vila J."/>
            <person name="Schaible U.E."/>
            <person name="Daura X."/>
            <person name="Gibert I."/>
        </authorList>
    </citation>
    <scope>NUCLEOTIDE SEQUENCE</scope>
    <source>
        <strain evidence="2">OG156</strain>
    </source>
</reference>
<evidence type="ECO:0000313" key="3">
    <source>
        <dbReference type="Proteomes" id="UP000822271"/>
    </source>
</evidence>
<comment type="caution">
    <text evidence="2">The sequence shown here is derived from an EMBL/GenBank/DDBJ whole genome shotgun (WGS) entry which is preliminary data.</text>
</comment>
<dbReference type="Proteomes" id="UP000822271">
    <property type="component" value="Unassembled WGS sequence"/>
</dbReference>
<evidence type="ECO:0008006" key="4">
    <source>
        <dbReference type="Google" id="ProtNLM"/>
    </source>
</evidence>
<dbReference type="EMBL" id="RAUE01000001">
    <property type="protein sequence ID" value="MBA0309443.1"/>
    <property type="molecule type" value="Genomic_DNA"/>
</dbReference>
<sequence length="166" mass="19047">MCWLWDNADRLSGVGAILAFIVAVFALWAQRKHNRLSVRPLAAVTCSDLEDRIIVTLVNNGTGPLVVEKLRIVRDREILGDALYLELPDWMTFRWYVGNIDGRSIGVGKSIKLLVYDHPSDEFRAQVRRTLADLVVQVHYNDIYNNAQPVYERSLKWLADRRPKKG</sequence>
<accession>A0A0K2IRW8</accession>
<keyword evidence="1" id="KW-0812">Transmembrane</keyword>
<name>A0A0K2IRW8_STEMA</name>
<proteinExistence type="predicted"/>
<keyword evidence="1" id="KW-0472">Membrane</keyword>
<keyword evidence="1" id="KW-1133">Transmembrane helix</keyword>
<gene>
    <name evidence="2" type="ORF">D7Y33_00150</name>
</gene>
<organism evidence="2 3">
    <name type="scientific">Stenotrophomonas maltophilia</name>
    <name type="common">Pseudomonas maltophilia</name>
    <name type="synonym">Xanthomonas maltophilia</name>
    <dbReference type="NCBI Taxonomy" id="40324"/>
    <lineage>
        <taxon>Bacteria</taxon>
        <taxon>Pseudomonadati</taxon>
        <taxon>Pseudomonadota</taxon>
        <taxon>Gammaproteobacteria</taxon>
        <taxon>Lysobacterales</taxon>
        <taxon>Lysobacteraceae</taxon>
        <taxon>Stenotrophomonas</taxon>
        <taxon>Stenotrophomonas maltophilia group</taxon>
    </lineage>
</organism>
<protein>
    <recommendedName>
        <fullName evidence="4">Transmembrane protein</fullName>
    </recommendedName>
</protein>
<dbReference type="AlphaFoldDB" id="A0A0K2IRW8"/>
<feature type="transmembrane region" description="Helical" evidence="1">
    <location>
        <begin position="12"/>
        <end position="29"/>
    </location>
</feature>
<evidence type="ECO:0000313" key="2">
    <source>
        <dbReference type="EMBL" id="MBA0309443.1"/>
    </source>
</evidence>
<reference evidence="2" key="1">
    <citation type="submission" date="2018-09" db="EMBL/GenBank/DDBJ databases">
        <authorList>
            <person name="Groschel M."/>
            <person name="Kohl T."/>
            <person name="Conchillo-Sole O."/>
            <person name="Mamat U."/>
            <person name="Yero D."/>
            <person name="Niemann S."/>
            <person name="Daura X."/>
            <person name="Gibert I."/>
        </authorList>
    </citation>
    <scope>NUCLEOTIDE SEQUENCE</scope>
    <source>
        <strain evidence="2">OG156</strain>
    </source>
</reference>
<evidence type="ECO:0000256" key="1">
    <source>
        <dbReference type="SAM" id="Phobius"/>
    </source>
</evidence>